<feature type="transmembrane region" description="Helical" evidence="2">
    <location>
        <begin position="225"/>
        <end position="250"/>
    </location>
</feature>
<feature type="transmembrane region" description="Helical" evidence="2">
    <location>
        <begin position="320"/>
        <end position="339"/>
    </location>
</feature>
<feature type="transmembrane region" description="Helical" evidence="2">
    <location>
        <begin position="195"/>
        <end position="213"/>
    </location>
</feature>
<feature type="compositionally biased region" description="Pro residues" evidence="1">
    <location>
        <begin position="114"/>
        <end position="124"/>
    </location>
</feature>
<keyword evidence="2" id="KW-0812">Transmembrane</keyword>
<feature type="transmembrane region" description="Helical" evidence="2">
    <location>
        <begin position="6"/>
        <end position="31"/>
    </location>
</feature>
<dbReference type="NCBIfam" id="NF038391">
    <property type="entry name" value="streptophobe"/>
    <property type="match status" value="1"/>
</dbReference>
<keyword evidence="2" id="KW-1133">Transmembrane helix</keyword>
<feature type="region of interest" description="Disordered" evidence="1">
    <location>
        <begin position="341"/>
        <end position="387"/>
    </location>
</feature>
<feature type="transmembrane region" description="Helical" evidence="2">
    <location>
        <begin position="76"/>
        <end position="95"/>
    </location>
</feature>
<dbReference type="RefSeq" id="WP_073265919.1">
    <property type="nucleotide sequence ID" value="NZ_FRCS01000027.1"/>
</dbReference>
<evidence type="ECO:0000313" key="3">
    <source>
        <dbReference type="EMBL" id="SHN47758.1"/>
    </source>
</evidence>
<protein>
    <submittedName>
        <fullName evidence="3">Uncharacterized protein</fullName>
    </submittedName>
</protein>
<feature type="compositionally biased region" description="Low complexity" evidence="1">
    <location>
        <begin position="104"/>
        <end position="113"/>
    </location>
</feature>
<reference evidence="3 4" key="1">
    <citation type="submission" date="2016-11" db="EMBL/GenBank/DDBJ databases">
        <authorList>
            <person name="Jaros S."/>
            <person name="Januszkiewicz K."/>
            <person name="Wedrychowicz H."/>
        </authorList>
    </citation>
    <scope>NUCLEOTIDE SEQUENCE [LARGE SCALE GENOMIC DNA]</scope>
    <source>
        <strain evidence="3 4">DSM 46144</strain>
    </source>
</reference>
<proteinExistence type="predicted"/>
<dbReference type="STRING" id="134849.SAMN05443668_12761"/>
<organism evidence="3 4">
    <name type="scientific">Cryptosporangium aurantiacum</name>
    <dbReference type="NCBI Taxonomy" id="134849"/>
    <lineage>
        <taxon>Bacteria</taxon>
        <taxon>Bacillati</taxon>
        <taxon>Actinomycetota</taxon>
        <taxon>Actinomycetes</taxon>
        <taxon>Cryptosporangiales</taxon>
        <taxon>Cryptosporangiaceae</taxon>
        <taxon>Cryptosporangium</taxon>
    </lineage>
</organism>
<dbReference type="InterPro" id="IPR047724">
    <property type="entry name" value="Streptophobe"/>
</dbReference>
<dbReference type="EMBL" id="FRCS01000027">
    <property type="protein sequence ID" value="SHN47758.1"/>
    <property type="molecule type" value="Genomic_DNA"/>
</dbReference>
<gene>
    <name evidence="3" type="ORF">SAMN05443668_12761</name>
</gene>
<feature type="transmembrane region" description="Helical" evidence="2">
    <location>
        <begin position="444"/>
        <end position="465"/>
    </location>
</feature>
<feature type="transmembrane region" description="Helical" evidence="2">
    <location>
        <begin position="134"/>
        <end position="156"/>
    </location>
</feature>
<feature type="transmembrane region" description="Helical" evidence="2">
    <location>
        <begin position="393"/>
        <end position="415"/>
    </location>
</feature>
<evidence type="ECO:0000256" key="2">
    <source>
        <dbReference type="SAM" id="Phobius"/>
    </source>
</evidence>
<evidence type="ECO:0000313" key="4">
    <source>
        <dbReference type="Proteomes" id="UP000184440"/>
    </source>
</evidence>
<feature type="region of interest" description="Disordered" evidence="1">
    <location>
        <begin position="104"/>
        <end position="126"/>
    </location>
</feature>
<feature type="transmembrane region" description="Helical" evidence="2">
    <location>
        <begin position="38"/>
        <end position="56"/>
    </location>
</feature>
<feature type="compositionally biased region" description="Basic and acidic residues" evidence="1">
    <location>
        <begin position="362"/>
        <end position="375"/>
    </location>
</feature>
<name>A0A1M7RNX1_9ACTN</name>
<keyword evidence="2" id="KW-0472">Membrane</keyword>
<evidence type="ECO:0000256" key="1">
    <source>
        <dbReference type="SAM" id="MobiDB-lite"/>
    </source>
</evidence>
<accession>A0A1M7RNX1</accession>
<keyword evidence="4" id="KW-1185">Reference proteome</keyword>
<sequence>MSRRAFAAGVVAGAAALIAMVAVALGAVLLLGADGSELPRLVALVVAAALGVPIELGGAVDTGFLPARIELELSAMPLGVSLAGAVTMAATGALLRRRATTRVQAQPQLRARPQPQPQPQPSPWPQRQLRPVEIVMFVVGAIGGFALLLAPVLALGGSETSAPTPSGTLRPGDVSGLVQVLGEPRADASATWGHALLWLAVVLAVVVVGSRAVSLPGEYFRRAVVSVAAVFTGVAGLLTAVAAAIAGFAAGPAAAGATLLGGPNVVLTALTRGLGADWRLDTGGLPAGVGAALRDRIATGLSDPSSVPTGTEAALDVPGALLTVAAAAVLLLCGTLAAARPPAHDPAPAPSRDPAQASARTSAHDTARRPGRDPVRTAAGDSARTPAHDPGRVLWCAAALGVTTALALAVATVLARVSLDVHLSIGEFAALDAGLGLRASVPRIALVGLVSGAAAGALGVVLVDAARRTESIWRLVSAYRVASVRRVDRSGGSG</sequence>
<dbReference type="Proteomes" id="UP000184440">
    <property type="component" value="Unassembled WGS sequence"/>
</dbReference>
<dbReference type="AlphaFoldDB" id="A0A1M7RNX1"/>